<dbReference type="EMBL" id="JAPAIK010000210">
    <property type="protein sequence ID" value="MCW1073473.1"/>
    <property type="molecule type" value="Genomic_DNA"/>
</dbReference>
<gene>
    <name evidence="1" type="ORF">OJ930_10880</name>
</gene>
<dbReference type="Pfam" id="PF08020">
    <property type="entry name" value="DUF1706"/>
    <property type="match status" value="1"/>
</dbReference>
<dbReference type="InterPro" id="IPR012550">
    <property type="entry name" value="DUF1706"/>
</dbReference>
<dbReference type="AlphaFoldDB" id="A0AAW5TLG8"/>
<protein>
    <submittedName>
        <fullName evidence="1">ClbS/DfsB family four-helix bundle protein</fullName>
    </submittedName>
</protein>
<dbReference type="Gene3D" id="1.20.120.450">
    <property type="entry name" value="dinb family like domain"/>
    <property type="match status" value="1"/>
</dbReference>
<organism evidence="1 2">
    <name type="scientific">Streptococcus anginosus</name>
    <dbReference type="NCBI Taxonomy" id="1328"/>
    <lineage>
        <taxon>Bacteria</taxon>
        <taxon>Bacillati</taxon>
        <taxon>Bacillota</taxon>
        <taxon>Bacilli</taxon>
        <taxon>Lactobacillales</taxon>
        <taxon>Streptococcaceae</taxon>
        <taxon>Streptococcus</taxon>
        <taxon>Streptococcus anginosus group</taxon>
    </lineage>
</organism>
<dbReference type="Proteomes" id="UP001208853">
    <property type="component" value="Unassembled WGS sequence"/>
</dbReference>
<dbReference type="RefSeq" id="WP_264344952.1">
    <property type="nucleotide sequence ID" value="NZ_JAPAIK010000210.1"/>
</dbReference>
<sequence>MKIYKDKEELKSEINKSFEKYISEFDIIPESLKDKRVPEVDRTPAENLAYQLGWTTLVLKWEKDEKNGFEVKTPSDMFKWNQLGELYQWFTDTYAHLSIEELKKRLKENIIS</sequence>
<dbReference type="PANTHER" id="PTHR40658:SF3">
    <property type="entry name" value="CLBS_DFSB FAMILY FOUR-HELIX BUNDLE PROTEIN"/>
    <property type="match status" value="1"/>
</dbReference>
<proteinExistence type="predicted"/>
<reference evidence="1" key="1">
    <citation type="submission" date="2022-10" db="EMBL/GenBank/DDBJ databases">
        <title>Comparative genomic study of S. anginosus.</title>
        <authorList>
            <person name="Prasad A."/>
            <person name="Ene A."/>
            <person name="Jablonska S."/>
            <person name="Du J."/>
            <person name="Wolfe A.J."/>
            <person name="Putonti C."/>
        </authorList>
    </citation>
    <scope>NUCLEOTIDE SEQUENCE</scope>
    <source>
        <strain evidence="1">UMB6888</strain>
    </source>
</reference>
<dbReference type="InterPro" id="IPR034660">
    <property type="entry name" value="DinB/YfiT-like"/>
</dbReference>
<evidence type="ECO:0000313" key="1">
    <source>
        <dbReference type="EMBL" id="MCW1073473.1"/>
    </source>
</evidence>
<evidence type="ECO:0000313" key="2">
    <source>
        <dbReference type="Proteomes" id="UP001208853"/>
    </source>
</evidence>
<comment type="caution">
    <text evidence="1">The sequence shown here is derived from an EMBL/GenBank/DDBJ whole genome shotgun (WGS) entry which is preliminary data.</text>
</comment>
<name>A0AAW5TLG8_STRAP</name>
<feature type="non-terminal residue" evidence="1">
    <location>
        <position position="112"/>
    </location>
</feature>
<dbReference type="PANTHER" id="PTHR40658">
    <property type="match status" value="1"/>
</dbReference>
<accession>A0AAW5TLG8</accession>